<name>A0A2K3Q7B6_9HYPO</name>
<dbReference type="InterPro" id="IPR002563">
    <property type="entry name" value="Flavin_Rdtase-like_dom"/>
</dbReference>
<evidence type="ECO:0000259" key="3">
    <source>
        <dbReference type="SMART" id="SM00903"/>
    </source>
</evidence>
<dbReference type="AlphaFoldDB" id="A0A2K3Q7B6"/>
<dbReference type="EMBL" id="NRSZ01001106">
    <property type="protein sequence ID" value="PNY23373.1"/>
    <property type="molecule type" value="Genomic_DNA"/>
</dbReference>
<feature type="compositionally biased region" description="Low complexity" evidence="2">
    <location>
        <begin position="107"/>
        <end position="128"/>
    </location>
</feature>
<gene>
    <name evidence="4" type="ORF">TCAP_06682</name>
</gene>
<keyword evidence="5" id="KW-1185">Reference proteome</keyword>
<evidence type="ECO:0000313" key="5">
    <source>
        <dbReference type="Proteomes" id="UP000236621"/>
    </source>
</evidence>
<evidence type="ECO:0000313" key="4">
    <source>
        <dbReference type="EMBL" id="PNY23373.1"/>
    </source>
</evidence>
<dbReference type="Gene3D" id="2.30.110.10">
    <property type="entry name" value="Electron Transport, Fmn-binding Protein, Chain A"/>
    <property type="match status" value="1"/>
</dbReference>
<keyword evidence="1" id="KW-0560">Oxidoreductase</keyword>
<dbReference type="SUPFAM" id="SSF50475">
    <property type="entry name" value="FMN-binding split barrel"/>
    <property type="match status" value="1"/>
</dbReference>
<dbReference type="InterPro" id="IPR050268">
    <property type="entry name" value="NADH-dep_flavin_reductase"/>
</dbReference>
<dbReference type="OrthoDB" id="2015405at2759"/>
<reference evidence="4 5" key="1">
    <citation type="submission" date="2017-08" db="EMBL/GenBank/DDBJ databases">
        <title>Harnessing the power of phylogenomics to disentangle the directionality and signatures of interkingdom host jumping in the parasitic fungal genus Tolypocladium.</title>
        <authorList>
            <person name="Quandt C.A."/>
            <person name="Patterson W."/>
            <person name="Spatafora J.W."/>
        </authorList>
    </citation>
    <scope>NUCLEOTIDE SEQUENCE [LARGE SCALE GENOMIC DNA]</scope>
    <source>
        <strain evidence="4 5">CBS 113982</strain>
    </source>
</reference>
<feature type="compositionally biased region" description="Polar residues" evidence="2">
    <location>
        <begin position="129"/>
        <end position="140"/>
    </location>
</feature>
<dbReference type="GO" id="GO:0042602">
    <property type="term" value="F:riboflavin reductase (NADPH) activity"/>
    <property type="evidence" value="ECO:0007669"/>
    <property type="project" value="TreeGrafter"/>
</dbReference>
<feature type="non-terminal residue" evidence="4">
    <location>
        <position position="1"/>
    </location>
</feature>
<dbReference type="PANTHER" id="PTHR30466">
    <property type="entry name" value="FLAVIN REDUCTASE"/>
    <property type="match status" value="1"/>
</dbReference>
<protein>
    <submittedName>
        <fullName evidence="4">Flavin reductase-like, FMN-binding protein</fullName>
    </submittedName>
</protein>
<dbReference type="PANTHER" id="PTHR30466:SF1">
    <property type="entry name" value="FMN REDUCTASE (NADH) RUTF"/>
    <property type="match status" value="1"/>
</dbReference>
<dbReference type="STRING" id="45235.A0A2K3Q7B6"/>
<dbReference type="InterPro" id="IPR012349">
    <property type="entry name" value="Split_barrel_FMN-bd"/>
</dbReference>
<feature type="region of interest" description="Disordered" evidence="2">
    <location>
        <begin position="107"/>
        <end position="154"/>
    </location>
</feature>
<dbReference type="GO" id="GO:0010181">
    <property type="term" value="F:FMN binding"/>
    <property type="evidence" value="ECO:0007669"/>
    <property type="project" value="InterPro"/>
</dbReference>
<proteinExistence type="predicted"/>
<feature type="domain" description="Flavin reductase like" evidence="3">
    <location>
        <begin position="164"/>
        <end position="323"/>
    </location>
</feature>
<dbReference type="Proteomes" id="UP000236621">
    <property type="component" value="Unassembled WGS sequence"/>
</dbReference>
<evidence type="ECO:0000256" key="1">
    <source>
        <dbReference type="ARBA" id="ARBA00023002"/>
    </source>
</evidence>
<organism evidence="4 5">
    <name type="scientific">Tolypocladium capitatum</name>
    <dbReference type="NCBI Taxonomy" id="45235"/>
    <lineage>
        <taxon>Eukaryota</taxon>
        <taxon>Fungi</taxon>
        <taxon>Dikarya</taxon>
        <taxon>Ascomycota</taxon>
        <taxon>Pezizomycotina</taxon>
        <taxon>Sordariomycetes</taxon>
        <taxon>Hypocreomycetidae</taxon>
        <taxon>Hypocreales</taxon>
        <taxon>Ophiocordycipitaceae</taxon>
        <taxon>Tolypocladium</taxon>
    </lineage>
</organism>
<dbReference type="SMART" id="SM00903">
    <property type="entry name" value="Flavin_Reduct"/>
    <property type="match status" value="1"/>
</dbReference>
<accession>A0A2K3Q7B6</accession>
<sequence>PHLSEAQPPIPDIHHRCLRRFERNWARRTPHDGLGVPMIHRRAMREVSLGVLRRGIFFRTTRRWAVGAPRRGLSLMSVARGVHDGVLGVLKIVAWLSGNRPLLYSSTLSQTRPQTSSTSHQQQPHTQRFQSSSMALSFHTSPPVPPTADPDAETSLPEQLRAVMRLLANPVVVCTSTHCGVPRAMTMSSFTSLTLEPTPLVTFNVATPSRTLDAIAASRAFNIHVLAGDAAGAAVADHFTRGNVDGVFEGLATLNEEGGGAPVLGGEGVLRVLRCRVLLEDGPEGGLVRVRDHVIVVGEVVEMIPGRKTEEFGLAYADRRYRQVGDVIAKD</sequence>
<evidence type="ECO:0000256" key="2">
    <source>
        <dbReference type="SAM" id="MobiDB-lite"/>
    </source>
</evidence>
<dbReference type="Pfam" id="PF01613">
    <property type="entry name" value="Flavin_Reduct"/>
    <property type="match status" value="1"/>
</dbReference>
<comment type="caution">
    <text evidence="4">The sequence shown here is derived from an EMBL/GenBank/DDBJ whole genome shotgun (WGS) entry which is preliminary data.</text>
</comment>